<dbReference type="AlphaFoldDB" id="A0A554LQ01"/>
<gene>
    <name evidence="1" type="ORF">Athens101428_80</name>
</gene>
<accession>A0A554LQ01</accession>
<name>A0A554LQ01_9BACT</name>
<dbReference type="EMBL" id="VMGN01000003">
    <property type="protein sequence ID" value="TSC94955.1"/>
    <property type="molecule type" value="Genomic_DNA"/>
</dbReference>
<dbReference type="Proteomes" id="UP000316495">
    <property type="component" value="Unassembled WGS sequence"/>
</dbReference>
<evidence type="ECO:0000313" key="2">
    <source>
        <dbReference type="Proteomes" id="UP000316495"/>
    </source>
</evidence>
<protein>
    <submittedName>
        <fullName evidence="1">Uncharacterized protein</fullName>
    </submittedName>
</protein>
<organism evidence="1 2">
    <name type="scientific">Candidatus Berkelbacteria bacterium Athens1014_28</name>
    <dbReference type="NCBI Taxonomy" id="2017145"/>
    <lineage>
        <taxon>Bacteria</taxon>
        <taxon>Candidatus Berkelbacteria</taxon>
    </lineage>
</organism>
<sequence>MAQKIVTDKDLYPILPIYINATKHFYDAFGNTEREISARWIVQLCQSSLATRLGHFPRSMTTLGSMVLIDLMGKLSR</sequence>
<reference evidence="1 2" key="1">
    <citation type="submission" date="2017-07" db="EMBL/GenBank/DDBJ databases">
        <title>Mechanisms for carbon and nitrogen cycling indicate functional differentiation within the Candidate Phyla Radiation.</title>
        <authorList>
            <person name="Danczak R.E."/>
            <person name="Johnston M.D."/>
            <person name="Kenah C."/>
            <person name="Slattery M."/>
            <person name="Wrighton K.C."/>
            <person name="Wilkins M.J."/>
        </authorList>
    </citation>
    <scope>NUCLEOTIDE SEQUENCE [LARGE SCALE GENOMIC DNA]</scope>
    <source>
        <strain evidence="1">Athens1014_28</strain>
    </source>
</reference>
<evidence type="ECO:0000313" key="1">
    <source>
        <dbReference type="EMBL" id="TSC94955.1"/>
    </source>
</evidence>
<proteinExistence type="predicted"/>
<comment type="caution">
    <text evidence="1">The sequence shown here is derived from an EMBL/GenBank/DDBJ whole genome shotgun (WGS) entry which is preliminary data.</text>
</comment>